<gene>
    <name evidence="2" type="ORF">ACFQ5K_08945</name>
</gene>
<dbReference type="CDD" id="cd00093">
    <property type="entry name" value="HTH_XRE"/>
    <property type="match status" value="1"/>
</dbReference>
<dbReference type="SMART" id="SM00530">
    <property type="entry name" value="HTH_XRE"/>
    <property type="match status" value="1"/>
</dbReference>
<dbReference type="RefSeq" id="WP_225419379.1">
    <property type="nucleotide sequence ID" value="NZ_JBHTOK010000070.1"/>
</dbReference>
<protein>
    <submittedName>
        <fullName evidence="2">HigA family addiction module antitoxin</fullName>
    </submittedName>
</protein>
<keyword evidence="3" id="KW-1185">Reference proteome</keyword>
<evidence type="ECO:0000313" key="3">
    <source>
        <dbReference type="Proteomes" id="UP001597212"/>
    </source>
</evidence>
<dbReference type="InterPro" id="IPR001387">
    <property type="entry name" value="Cro/C1-type_HTH"/>
</dbReference>
<dbReference type="SUPFAM" id="SSF47413">
    <property type="entry name" value="lambda repressor-like DNA-binding domains"/>
    <property type="match status" value="1"/>
</dbReference>
<comment type="caution">
    <text evidence="2">The sequence shown here is derived from an EMBL/GenBank/DDBJ whole genome shotgun (WGS) entry which is preliminary data.</text>
</comment>
<dbReference type="PROSITE" id="PS50943">
    <property type="entry name" value="HTH_CROC1"/>
    <property type="match status" value="1"/>
</dbReference>
<organism evidence="2 3">
    <name type="scientific">Lacticaseibacillus hegangensis</name>
    <dbReference type="NCBI Taxonomy" id="2486010"/>
    <lineage>
        <taxon>Bacteria</taxon>
        <taxon>Bacillati</taxon>
        <taxon>Bacillota</taxon>
        <taxon>Bacilli</taxon>
        <taxon>Lactobacillales</taxon>
        <taxon>Lactobacillaceae</taxon>
        <taxon>Lacticaseibacillus</taxon>
    </lineage>
</organism>
<evidence type="ECO:0000259" key="1">
    <source>
        <dbReference type="PROSITE" id="PS50943"/>
    </source>
</evidence>
<feature type="domain" description="HTH cro/C1-type" evidence="1">
    <location>
        <begin position="31"/>
        <end position="76"/>
    </location>
</feature>
<reference evidence="3" key="1">
    <citation type="journal article" date="2019" name="Int. J. Syst. Evol. Microbiol.">
        <title>The Global Catalogue of Microorganisms (GCM) 10K type strain sequencing project: providing services to taxonomists for standard genome sequencing and annotation.</title>
        <authorList>
            <consortium name="The Broad Institute Genomics Platform"/>
            <consortium name="The Broad Institute Genome Sequencing Center for Infectious Disease"/>
            <person name="Wu L."/>
            <person name="Ma J."/>
        </authorList>
    </citation>
    <scope>NUCLEOTIDE SEQUENCE [LARGE SCALE GENOMIC DNA]</scope>
    <source>
        <strain evidence="3">CCM 8912</strain>
    </source>
</reference>
<sequence length="134" mass="14868">MLKRENQIQLTDAGETSAADLIAETLEMYEITQRDFARRIGVSQKHLSQVLNHKAFISATVALSIEKVTGIPAKLLLRLDTNYHLKHAEKPAAGSAQKIRSISNVISGQRLKPIFDCAVVKTIAQFFVPTEQPQ</sequence>
<dbReference type="InterPro" id="IPR010982">
    <property type="entry name" value="Lambda_DNA-bd_dom_sf"/>
</dbReference>
<accession>A0ABW4CYE5</accession>
<name>A0ABW4CYE5_9LACO</name>
<dbReference type="InterPro" id="IPR013430">
    <property type="entry name" value="Toxin_antidote_HigA"/>
</dbReference>
<dbReference type="Proteomes" id="UP001597212">
    <property type="component" value="Unassembled WGS sequence"/>
</dbReference>
<dbReference type="Gene3D" id="1.10.260.40">
    <property type="entry name" value="lambda repressor-like DNA-binding domains"/>
    <property type="match status" value="1"/>
</dbReference>
<evidence type="ECO:0000313" key="2">
    <source>
        <dbReference type="EMBL" id="MFD1441496.1"/>
    </source>
</evidence>
<proteinExistence type="predicted"/>
<dbReference type="Pfam" id="PF01381">
    <property type="entry name" value="HTH_3"/>
    <property type="match status" value="1"/>
</dbReference>
<dbReference type="NCBIfam" id="TIGR02607">
    <property type="entry name" value="antidote_HigA"/>
    <property type="match status" value="1"/>
</dbReference>
<dbReference type="EMBL" id="JBHTOK010000070">
    <property type="protein sequence ID" value="MFD1441496.1"/>
    <property type="molecule type" value="Genomic_DNA"/>
</dbReference>